<dbReference type="InParanoid" id="A0A0D2VZ33"/>
<feature type="signal peptide" evidence="2">
    <location>
        <begin position="1"/>
        <end position="26"/>
    </location>
</feature>
<reference evidence="4" key="1">
    <citation type="submission" date="2011-02" db="EMBL/GenBank/DDBJ databases">
        <title>The Genome Sequence of Capsaspora owczarzaki ATCC 30864.</title>
        <authorList>
            <person name="Russ C."/>
            <person name="Cuomo C."/>
            <person name="Burger G."/>
            <person name="Gray M.W."/>
            <person name="Holland P.W.H."/>
            <person name="King N."/>
            <person name="Lang F.B.F."/>
            <person name="Roger A.J."/>
            <person name="Ruiz-Trillo I."/>
            <person name="Young S.K."/>
            <person name="Zeng Q."/>
            <person name="Gargeya S."/>
            <person name="Alvarado L."/>
            <person name="Berlin A."/>
            <person name="Chapman S.B."/>
            <person name="Chen Z."/>
            <person name="Freedman E."/>
            <person name="Gellesch M."/>
            <person name="Goldberg J."/>
            <person name="Griggs A."/>
            <person name="Gujja S."/>
            <person name="Heilman E."/>
            <person name="Heiman D."/>
            <person name="Howarth C."/>
            <person name="Mehta T."/>
            <person name="Neiman D."/>
            <person name="Pearson M."/>
            <person name="Roberts A."/>
            <person name="Saif S."/>
            <person name="Shea T."/>
            <person name="Shenoy N."/>
            <person name="Sisk P."/>
            <person name="Stolte C."/>
            <person name="Sykes S."/>
            <person name="White J."/>
            <person name="Yandava C."/>
            <person name="Haas B."/>
            <person name="Nusbaum C."/>
            <person name="Birren B."/>
        </authorList>
    </citation>
    <scope>NUCLEOTIDE SEQUENCE</scope>
    <source>
        <strain evidence="4">ATCC 30864</strain>
    </source>
</reference>
<evidence type="ECO:0000256" key="2">
    <source>
        <dbReference type="SAM" id="SignalP"/>
    </source>
</evidence>
<gene>
    <name evidence="3" type="ORF">CAOG_007518</name>
</gene>
<organism evidence="3 4">
    <name type="scientific">Capsaspora owczarzaki (strain ATCC 30864)</name>
    <dbReference type="NCBI Taxonomy" id="595528"/>
    <lineage>
        <taxon>Eukaryota</taxon>
        <taxon>Filasterea</taxon>
        <taxon>Capsaspora</taxon>
    </lineage>
</organism>
<evidence type="ECO:0000256" key="1">
    <source>
        <dbReference type="SAM" id="Phobius"/>
    </source>
</evidence>
<evidence type="ECO:0000313" key="4">
    <source>
        <dbReference type="Proteomes" id="UP000008743"/>
    </source>
</evidence>
<dbReference type="PANTHER" id="PTHR33538">
    <property type="entry name" value="PROTEIN GAMETE EXPRESSED 1"/>
    <property type="match status" value="1"/>
</dbReference>
<dbReference type="PhylomeDB" id="A0A0D2VZ33"/>
<keyword evidence="1" id="KW-0472">Membrane</keyword>
<name>A0A0D2VZ33_CAPO3</name>
<dbReference type="RefSeq" id="XP_004343392.2">
    <property type="nucleotide sequence ID" value="XM_004343342.2"/>
</dbReference>
<dbReference type="Proteomes" id="UP000008743">
    <property type="component" value="Unassembled WGS sequence"/>
</dbReference>
<dbReference type="PANTHER" id="PTHR33538:SF1">
    <property type="entry name" value="PROTEIN BRAMBLEBERRY"/>
    <property type="match status" value="1"/>
</dbReference>
<proteinExistence type="predicted"/>
<sequence>MPVSLQLLVTVAWLGMLLCIPPTADAWLWPFGSSAAPSVSGAPRRLHPDIDEFDANRAVTFELMPAELAENNDMNSADVLRLVLDACHERVISDLRQRCSDMDEESMSRVAVQLYNCQAVREQRQTYPCTNEMRLADCTRDMDATTWNTYHIISNRARQVCFSVQSQLYRRQTEQTINKLSRSAGEQLRSLRGLRDEQQALWKNTKSAVDELQQGQVQLSEGQQLMLDKQLRLLDEQRQLGDSLDANIKMLERGQQELQRMSESISVAIGDTSRQLRAHHQDAQSRFSQVMSEIDHIHMNAGELWTKIEDARQQIALHRSEAEGYYHSTLSDLGRINSTIRFLADVFSVRMDWLGHEVTDSNTQLRTISTLVFHALYLLVVGVVVSFLRVPQLYRVTLLLSLLSNVSAQVWLGSSLSLPHLTIVVVSLMTGLLCLDVRRLKAQASHQAPSPTTATGRYGLERRVPTTRARFTAATDSTGFVDIEGDDEDESRHEKTSCIKAVLGRPEAGAARRCVALTPMGSDVCSRKISDGADPRRSHCRLHSPE</sequence>
<evidence type="ECO:0008006" key="5">
    <source>
        <dbReference type="Google" id="ProtNLM"/>
    </source>
</evidence>
<evidence type="ECO:0000313" key="3">
    <source>
        <dbReference type="EMBL" id="KJE97032.1"/>
    </source>
</evidence>
<keyword evidence="2" id="KW-0732">Signal</keyword>
<feature type="transmembrane region" description="Helical" evidence="1">
    <location>
        <begin position="371"/>
        <end position="388"/>
    </location>
</feature>
<protein>
    <recommendedName>
        <fullName evidence="5">Protein brambleberry</fullName>
    </recommendedName>
</protein>
<feature type="transmembrane region" description="Helical" evidence="1">
    <location>
        <begin position="393"/>
        <end position="412"/>
    </location>
</feature>
<dbReference type="EMBL" id="KE346373">
    <property type="protein sequence ID" value="KJE97032.1"/>
    <property type="molecule type" value="Genomic_DNA"/>
</dbReference>
<accession>A0A0D2VZ33</accession>
<dbReference type="OrthoDB" id="5978806at2759"/>
<dbReference type="AlphaFoldDB" id="A0A0D2VZ33"/>
<dbReference type="InterPro" id="IPR040346">
    <property type="entry name" value="GEX1/Brambleberry"/>
</dbReference>
<keyword evidence="1" id="KW-1133">Transmembrane helix</keyword>
<keyword evidence="4" id="KW-1185">Reference proteome</keyword>
<keyword evidence="1" id="KW-0812">Transmembrane</keyword>
<dbReference type="STRING" id="595528.A0A0D2VZ33"/>
<feature type="transmembrane region" description="Helical" evidence="1">
    <location>
        <begin position="418"/>
        <end position="437"/>
    </location>
</feature>
<feature type="chain" id="PRO_5002253988" description="Protein brambleberry" evidence="2">
    <location>
        <begin position="27"/>
        <end position="546"/>
    </location>
</feature>